<keyword evidence="3" id="KW-1185">Reference proteome</keyword>
<dbReference type="PANTHER" id="PTHR43157">
    <property type="entry name" value="PHOSPHATIDYLINOSITOL-GLYCAN BIOSYNTHESIS CLASS F PROTEIN-RELATED"/>
    <property type="match status" value="1"/>
</dbReference>
<dbReference type="AlphaFoldDB" id="A0A8K0T0Z9"/>
<dbReference type="Gene3D" id="3.40.50.720">
    <property type="entry name" value="NAD(P)-binding Rossmann-like Domain"/>
    <property type="match status" value="1"/>
</dbReference>
<dbReference type="Pfam" id="PF00106">
    <property type="entry name" value="adh_short"/>
    <property type="match status" value="1"/>
</dbReference>
<dbReference type="EMBL" id="JAGPNK010000004">
    <property type="protein sequence ID" value="KAH7322723.1"/>
    <property type="molecule type" value="Genomic_DNA"/>
</dbReference>
<comment type="caution">
    <text evidence="2">The sequence shown here is derived from an EMBL/GenBank/DDBJ whole genome shotgun (WGS) entry which is preliminary data.</text>
</comment>
<keyword evidence="1" id="KW-0560">Oxidoreductase</keyword>
<evidence type="ECO:0000313" key="3">
    <source>
        <dbReference type="Proteomes" id="UP000813444"/>
    </source>
</evidence>
<sequence length="312" mass="34331">MSLSTPSSHFNLTQNPLAMSALRKTIVATGVTSGLGFEAIKHLLVQPQPYRFILGARNVPVAQAAFEGIGFDKSTHALTVLPLDLVDLKGVKTFAQQTLETLGQDKLDYLCLNAGVVKPNDQPGPHGSKWSEPLIVNHFAQHYLIHLLREKLVESKARIVVVSSGAIRNVPDTSVLDKELLANSGTPAFVNYAQTKFVQLLGAHWWRRQLKGQCDVVAVSPGLIPGTGLGRHSDFKLPADMPDAKPVEEGGTNILRAFFRDDFPEDPNQIFLTSWGEWWGTDVYPTSLDKDLQDKWCPSKEEIENSQGIMAP</sequence>
<dbReference type="Proteomes" id="UP000813444">
    <property type="component" value="Unassembled WGS sequence"/>
</dbReference>
<dbReference type="PANTHER" id="PTHR43157:SF31">
    <property type="entry name" value="PHOSPHATIDYLINOSITOL-GLYCAN BIOSYNTHESIS CLASS F PROTEIN"/>
    <property type="match status" value="1"/>
</dbReference>
<accession>A0A8K0T0Z9</accession>
<dbReference type="InterPro" id="IPR002347">
    <property type="entry name" value="SDR_fam"/>
</dbReference>
<proteinExistence type="predicted"/>
<reference evidence="2" key="1">
    <citation type="journal article" date="2021" name="Nat. Commun.">
        <title>Genetic determinants of endophytism in the Arabidopsis root mycobiome.</title>
        <authorList>
            <person name="Mesny F."/>
            <person name="Miyauchi S."/>
            <person name="Thiergart T."/>
            <person name="Pickel B."/>
            <person name="Atanasova L."/>
            <person name="Karlsson M."/>
            <person name="Huettel B."/>
            <person name="Barry K.W."/>
            <person name="Haridas S."/>
            <person name="Chen C."/>
            <person name="Bauer D."/>
            <person name="Andreopoulos W."/>
            <person name="Pangilinan J."/>
            <person name="LaButti K."/>
            <person name="Riley R."/>
            <person name="Lipzen A."/>
            <person name="Clum A."/>
            <person name="Drula E."/>
            <person name="Henrissat B."/>
            <person name="Kohler A."/>
            <person name="Grigoriev I.V."/>
            <person name="Martin F.M."/>
            <person name="Hacquard S."/>
        </authorList>
    </citation>
    <scope>NUCLEOTIDE SEQUENCE</scope>
    <source>
        <strain evidence="2">MPI-CAGE-CH-0235</strain>
    </source>
</reference>
<dbReference type="SUPFAM" id="SSF51735">
    <property type="entry name" value="NAD(P)-binding Rossmann-fold domains"/>
    <property type="match status" value="1"/>
</dbReference>
<evidence type="ECO:0000313" key="2">
    <source>
        <dbReference type="EMBL" id="KAH7322723.1"/>
    </source>
</evidence>
<protein>
    <submittedName>
        <fullName evidence="2">Uncharacterized protein</fullName>
    </submittedName>
</protein>
<evidence type="ECO:0000256" key="1">
    <source>
        <dbReference type="ARBA" id="ARBA00023002"/>
    </source>
</evidence>
<organism evidence="2 3">
    <name type="scientific">Stachybotrys elegans</name>
    <dbReference type="NCBI Taxonomy" id="80388"/>
    <lineage>
        <taxon>Eukaryota</taxon>
        <taxon>Fungi</taxon>
        <taxon>Dikarya</taxon>
        <taxon>Ascomycota</taxon>
        <taxon>Pezizomycotina</taxon>
        <taxon>Sordariomycetes</taxon>
        <taxon>Hypocreomycetidae</taxon>
        <taxon>Hypocreales</taxon>
        <taxon>Stachybotryaceae</taxon>
        <taxon>Stachybotrys</taxon>
    </lineage>
</organism>
<dbReference type="InterPro" id="IPR036291">
    <property type="entry name" value="NAD(P)-bd_dom_sf"/>
</dbReference>
<dbReference type="GO" id="GO:0016491">
    <property type="term" value="F:oxidoreductase activity"/>
    <property type="evidence" value="ECO:0007669"/>
    <property type="project" value="UniProtKB-KW"/>
</dbReference>
<gene>
    <name evidence="2" type="ORF">B0I35DRAFT_426313</name>
</gene>
<dbReference type="OrthoDB" id="542013at2759"/>
<name>A0A8K0T0Z9_9HYPO</name>